<sequence>MADEQYLTEKHYVVCDKGVAPKKMKVTSQNFVTFSGDKAATELDTLKGNNFICLGKTAFIAGAVAGIAVGICAMIPGPGWLVAAIIAAAILAAVAIGALKCKAAAASRKWEKKAEKFEIEGNKALTLSSVMICNAEGGVITPKETAWEAWGSAALTNLGHVANFAFGFLAGRGAVGMVGGAAGATTAAGATGIRQTAATFGREFGKQFVNTARKELIEQFTFKGFKNASLFCKTMRGLGIGGAYYEQYSIWSSDKSAIEKLQESGVSLILGIFAAKGATLVCFPAGTKVHTQNGLANIEDLHEGDFVLTFNEETKQQEYKPILIRHERFTQQMLSMELPTGEFVRVTPEHRFFCNDEWIEAGNLIAGDLLHLKGGDYTTIISIETLPHYEKVYNFDIEGNENYYVTEDGILVHNGCLFNNDGSLKTINQSLDGSVHPVTGVPFKTSEVIVDGQKVNGVFPVFDSKFTTTLPDNLLVASDPSQFTHCTKKLADEIAKNPAMASKFTDQQLADIMNHKPRPDGLTWHHNEKTGVMELVDRKIHGDTGHTGGNSIWGEGKR</sequence>
<dbReference type="Pfam" id="PF07591">
    <property type="entry name" value="PT-HINT"/>
    <property type="match status" value="1"/>
</dbReference>
<dbReference type="SUPFAM" id="SSF51294">
    <property type="entry name" value="Hedgehog/intein (Hint) domain"/>
    <property type="match status" value="1"/>
</dbReference>
<comment type="caution">
    <text evidence="3">The sequence shown here is derived from an EMBL/GenBank/DDBJ whole genome shotgun (WGS) entry which is preliminary data.</text>
</comment>
<feature type="domain" description="Hint" evidence="2">
    <location>
        <begin position="280"/>
        <end position="374"/>
    </location>
</feature>
<name>A0ABT2WFH2_9FLAO</name>
<keyword evidence="1" id="KW-1133">Transmembrane helix</keyword>
<dbReference type="Proteomes" id="UP001208649">
    <property type="component" value="Unassembled WGS sequence"/>
</dbReference>
<dbReference type="Pfam" id="PF12639">
    <property type="entry name" value="Colicin-DNase"/>
    <property type="match status" value="1"/>
</dbReference>
<dbReference type="PROSITE" id="PS50817">
    <property type="entry name" value="INTEIN_N_TER"/>
    <property type="match status" value="1"/>
</dbReference>
<dbReference type="NCBIfam" id="TIGR01445">
    <property type="entry name" value="intein_Nterm"/>
    <property type="match status" value="1"/>
</dbReference>
<dbReference type="InterPro" id="IPR036844">
    <property type="entry name" value="Hint_dom_sf"/>
</dbReference>
<dbReference type="CDD" id="cd00081">
    <property type="entry name" value="Hint"/>
    <property type="match status" value="1"/>
</dbReference>
<accession>A0ABT2WFH2</accession>
<proteinExistence type="predicted"/>
<dbReference type="NCBIfam" id="TIGR01443">
    <property type="entry name" value="intein_Cterm"/>
    <property type="match status" value="1"/>
</dbReference>
<keyword evidence="4" id="KW-1185">Reference proteome</keyword>
<evidence type="ECO:0000313" key="3">
    <source>
        <dbReference type="EMBL" id="MCU7619340.1"/>
    </source>
</evidence>
<dbReference type="InterPro" id="IPR025460">
    <property type="entry name" value="DUF4280"/>
</dbReference>
<keyword evidence="3" id="KW-0378">Hydrolase</keyword>
<evidence type="ECO:0000256" key="1">
    <source>
        <dbReference type="SAM" id="Phobius"/>
    </source>
</evidence>
<evidence type="ECO:0000313" key="4">
    <source>
        <dbReference type="Proteomes" id="UP001208649"/>
    </source>
</evidence>
<feature type="transmembrane region" description="Helical" evidence="1">
    <location>
        <begin position="57"/>
        <end position="76"/>
    </location>
</feature>
<dbReference type="Pfam" id="PF14107">
    <property type="entry name" value="DUF4280"/>
    <property type="match status" value="1"/>
</dbReference>
<organism evidence="3 4">
    <name type="scientific">Chryseobacterium edaphi</name>
    <dbReference type="NCBI Taxonomy" id="2976532"/>
    <lineage>
        <taxon>Bacteria</taxon>
        <taxon>Pseudomonadati</taxon>
        <taxon>Bacteroidota</taxon>
        <taxon>Flavobacteriia</taxon>
        <taxon>Flavobacteriales</taxon>
        <taxon>Weeksellaceae</taxon>
        <taxon>Chryseobacterium group</taxon>
        <taxon>Chryseobacterium</taxon>
    </lineage>
</organism>
<protein>
    <submittedName>
        <fullName evidence="3">HNH endonuclease</fullName>
    </submittedName>
</protein>
<keyword evidence="1" id="KW-0812">Transmembrane</keyword>
<keyword evidence="3" id="KW-0255">Endonuclease</keyword>
<evidence type="ECO:0000259" key="2">
    <source>
        <dbReference type="SMART" id="SM00306"/>
    </source>
</evidence>
<gene>
    <name evidence="3" type="ORF">NZ698_19335</name>
</gene>
<dbReference type="Gene3D" id="2.170.16.10">
    <property type="entry name" value="Hedgehog/Intein (Hint) domain"/>
    <property type="match status" value="1"/>
</dbReference>
<dbReference type="SMART" id="SM00306">
    <property type="entry name" value="HintN"/>
    <property type="match status" value="1"/>
</dbReference>
<keyword evidence="3" id="KW-0540">Nuclease</keyword>
<dbReference type="EMBL" id="JAOTEM010000009">
    <property type="protein sequence ID" value="MCU7619340.1"/>
    <property type="molecule type" value="Genomic_DNA"/>
</dbReference>
<dbReference type="RefSeq" id="WP_263004911.1">
    <property type="nucleotide sequence ID" value="NZ_JAOTEM010000009.1"/>
</dbReference>
<dbReference type="InterPro" id="IPR030934">
    <property type="entry name" value="Intein_C"/>
</dbReference>
<reference evidence="4" key="1">
    <citation type="submission" date="2023-07" db="EMBL/GenBank/DDBJ databases">
        <title>Chryseobacterium sp. strain PBS4-4 Genome sequencing and assembly.</title>
        <authorList>
            <person name="Jung Y."/>
        </authorList>
    </citation>
    <scope>NUCLEOTIDE SEQUENCE [LARGE SCALE GENOMIC DNA]</scope>
    <source>
        <strain evidence="4">PBS4-4</strain>
    </source>
</reference>
<dbReference type="InterPro" id="IPR006141">
    <property type="entry name" value="Intein_N"/>
</dbReference>
<feature type="transmembrane region" description="Helical" evidence="1">
    <location>
        <begin position="82"/>
        <end position="99"/>
    </location>
</feature>
<dbReference type="GO" id="GO:0004519">
    <property type="term" value="F:endonuclease activity"/>
    <property type="evidence" value="ECO:0007669"/>
    <property type="project" value="UniProtKB-KW"/>
</dbReference>
<dbReference type="InterPro" id="IPR003587">
    <property type="entry name" value="Hint_dom_N"/>
</dbReference>
<keyword evidence="1" id="KW-0472">Membrane</keyword>